<comment type="caution">
    <text evidence="1">The sequence shown here is derived from an EMBL/GenBank/DDBJ whole genome shotgun (WGS) entry which is preliminary data.</text>
</comment>
<accession>A0A827XQR2</accession>
<evidence type="ECO:0000313" key="1">
    <source>
        <dbReference type="EMBL" id="EFI0215919.1"/>
    </source>
</evidence>
<feature type="non-terminal residue" evidence="1">
    <location>
        <position position="1"/>
    </location>
</feature>
<reference evidence="1 2" key="1">
    <citation type="submission" date="2020-02" db="EMBL/GenBank/DDBJ databases">
        <authorList>
            <consortium name="PulseNet: The National Subtyping Network for Foodborne Disease Surveillance"/>
            <person name="Tarr C.L."/>
            <person name="Trees E."/>
            <person name="Katz L.S."/>
            <person name="Carleton-Romer H.A."/>
            <person name="Stroika S."/>
            <person name="Kucerova Z."/>
            <person name="Roache K.F."/>
            <person name="Sabol A.L."/>
            <person name="Besser J."/>
            <person name="Gerner-Smidt P."/>
        </authorList>
    </citation>
    <scope>NUCLEOTIDE SEQUENCE [LARGE SCALE GENOMIC DNA]</scope>
    <source>
        <strain evidence="1 2">2014C-3796</strain>
    </source>
</reference>
<dbReference type="Proteomes" id="UP000521994">
    <property type="component" value="Unassembled WGS sequence"/>
</dbReference>
<evidence type="ECO:0000313" key="2">
    <source>
        <dbReference type="Proteomes" id="UP000521994"/>
    </source>
</evidence>
<proteinExistence type="predicted"/>
<organism evidence="1 2">
    <name type="scientific">Escherichia coli</name>
    <dbReference type="NCBI Taxonomy" id="562"/>
    <lineage>
        <taxon>Bacteria</taxon>
        <taxon>Pseudomonadati</taxon>
        <taxon>Pseudomonadota</taxon>
        <taxon>Gammaproteobacteria</taxon>
        <taxon>Enterobacterales</taxon>
        <taxon>Enterobacteriaceae</taxon>
        <taxon>Escherichia</taxon>
    </lineage>
</organism>
<name>A0A827XQR2_ECOLX</name>
<gene>
    <name evidence="1" type="ORF">BG944_005231</name>
</gene>
<protein>
    <submittedName>
        <fullName evidence="1">Uncharacterized protein</fullName>
    </submittedName>
</protein>
<dbReference type="EMBL" id="AASXRC010000063">
    <property type="protein sequence ID" value="EFI0215919.1"/>
    <property type="molecule type" value="Genomic_DNA"/>
</dbReference>
<dbReference type="AlphaFoldDB" id="A0A827XQR2"/>
<sequence>RLSPHRLIKVLELFNASQSKALPFAEHSKYIYVMHKNQRKYLSIFEGDKTLPVVDYMVVLNHGTTVDGEEKNIISAVFLSNMDGNVQNVPVRLKLKSQLRTGYAERYQAIASQYSSRIGVDYVSMMLP</sequence>